<dbReference type="InterPro" id="IPR036388">
    <property type="entry name" value="WH-like_DNA-bd_sf"/>
</dbReference>
<dbReference type="SMART" id="SM00347">
    <property type="entry name" value="HTH_MARR"/>
    <property type="match status" value="1"/>
</dbReference>
<name>A0A4U6QE53_9ACTN</name>
<gene>
    <name evidence="6" type="ORF">FDO65_13090</name>
</gene>
<dbReference type="Pfam" id="PF01047">
    <property type="entry name" value="MarR"/>
    <property type="match status" value="1"/>
</dbReference>
<dbReference type="EMBL" id="SZZH01000003">
    <property type="protein sequence ID" value="TKV58484.1"/>
    <property type="molecule type" value="Genomic_DNA"/>
</dbReference>
<accession>A0A4U6QE53</accession>
<comment type="caution">
    <text evidence="6">The sequence shown here is derived from an EMBL/GenBank/DDBJ whole genome shotgun (WGS) entry which is preliminary data.</text>
</comment>
<dbReference type="PANTHER" id="PTHR33164">
    <property type="entry name" value="TRANSCRIPTIONAL REGULATOR, MARR FAMILY"/>
    <property type="match status" value="1"/>
</dbReference>
<dbReference type="Proteomes" id="UP000306985">
    <property type="component" value="Unassembled WGS sequence"/>
</dbReference>
<evidence type="ECO:0000259" key="5">
    <source>
        <dbReference type="SMART" id="SM00347"/>
    </source>
</evidence>
<evidence type="ECO:0000313" key="7">
    <source>
        <dbReference type="Proteomes" id="UP000306985"/>
    </source>
</evidence>
<dbReference type="InterPro" id="IPR000835">
    <property type="entry name" value="HTH_MarR-typ"/>
</dbReference>
<dbReference type="InterPro" id="IPR039422">
    <property type="entry name" value="MarR/SlyA-like"/>
</dbReference>
<evidence type="ECO:0000256" key="2">
    <source>
        <dbReference type="ARBA" id="ARBA00023125"/>
    </source>
</evidence>
<sequence length="196" mass="20643">MSLIADGVDVDPTSPGQVSAAVATEVLALVRIFGGIKARVATGPESDHFPSVLLGKLAHFGPSRASDLAEHLCADPSTVSRQVATLVRSGLVERRADPDDGRASILVLTDVGRTRAQENAARRGHAAAPVLEDWTTEDRATFLGLLRRYTVGVETHRDEIIRRMLDPDSGPHATDSPSPRPADAVPASTSAQKAGA</sequence>
<feature type="region of interest" description="Disordered" evidence="4">
    <location>
        <begin position="162"/>
        <end position="196"/>
    </location>
</feature>
<dbReference type="Gene3D" id="1.10.10.10">
    <property type="entry name" value="Winged helix-like DNA-binding domain superfamily/Winged helix DNA-binding domain"/>
    <property type="match status" value="1"/>
</dbReference>
<dbReference type="RefSeq" id="WP_137450147.1">
    <property type="nucleotide sequence ID" value="NZ_SZZH01000003.1"/>
</dbReference>
<dbReference type="PROSITE" id="PS01117">
    <property type="entry name" value="HTH_MARR_1"/>
    <property type="match status" value="1"/>
</dbReference>
<dbReference type="InterPro" id="IPR011991">
    <property type="entry name" value="ArsR-like_HTH"/>
</dbReference>
<dbReference type="GO" id="GO:0006950">
    <property type="term" value="P:response to stress"/>
    <property type="evidence" value="ECO:0007669"/>
    <property type="project" value="TreeGrafter"/>
</dbReference>
<keyword evidence="7" id="KW-1185">Reference proteome</keyword>
<protein>
    <submittedName>
        <fullName evidence="6">Winged helix-turn-helix transcriptional regulator</fullName>
    </submittedName>
</protein>
<evidence type="ECO:0000256" key="1">
    <source>
        <dbReference type="ARBA" id="ARBA00023015"/>
    </source>
</evidence>
<keyword evidence="2" id="KW-0238">DNA-binding</keyword>
<keyword evidence="3" id="KW-0804">Transcription</keyword>
<evidence type="ECO:0000256" key="4">
    <source>
        <dbReference type="SAM" id="MobiDB-lite"/>
    </source>
</evidence>
<dbReference type="CDD" id="cd00090">
    <property type="entry name" value="HTH_ARSR"/>
    <property type="match status" value="1"/>
</dbReference>
<dbReference type="GO" id="GO:0003700">
    <property type="term" value="F:DNA-binding transcription factor activity"/>
    <property type="evidence" value="ECO:0007669"/>
    <property type="project" value="InterPro"/>
</dbReference>
<reference evidence="6 7" key="1">
    <citation type="submission" date="2019-05" db="EMBL/GenBank/DDBJ databases">
        <title>Nakamurella sp. N5BH11, whole genome shotgun sequence.</title>
        <authorList>
            <person name="Tuo L."/>
        </authorList>
    </citation>
    <scope>NUCLEOTIDE SEQUENCE [LARGE SCALE GENOMIC DNA]</scope>
    <source>
        <strain evidence="6 7">N5BH11</strain>
    </source>
</reference>
<dbReference type="OrthoDB" id="4485201at2"/>
<dbReference type="GO" id="GO:0003677">
    <property type="term" value="F:DNA binding"/>
    <property type="evidence" value="ECO:0007669"/>
    <property type="project" value="UniProtKB-KW"/>
</dbReference>
<dbReference type="AlphaFoldDB" id="A0A4U6QE53"/>
<organism evidence="6 7">
    <name type="scientific">Nakamurella flava</name>
    <dbReference type="NCBI Taxonomy" id="2576308"/>
    <lineage>
        <taxon>Bacteria</taxon>
        <taxon>Bacillati</taxon>
        <taxon>Actinomycetota</taxon>
        <taxon>Actinomycetes</taxon>
        <taxon>Nakamurellales</taxon>
        <taxon>Nakamurellaceae</taxon>
        <taxon>Nakamurella</taxon>
    </lineage>
</organism>
<feature type="compositionally biased region" description="Polar residues" evidence="4">
    <location>
        <begin position="187"/>
        <end position="196"/>
    </location>
</feature>
<proteinExistence type="predicted"/>
<feature type="domain" description="HTH marR-type" evidence="5">
    <location>
        <begin position="37"/>
        <end position="139"/>
    </location>
</feature>
<dbReference type="InterPro" id="IPR036390">
    <property type="entry name" value="WH_DNA-bd_sf"/>
</dbReference>
<dbReference type="PANTHER" id="PTHR33164:SF57">
    <property type="entry name" value="MARR-FAMILY TRANSCRIPTIONAL REGULATOR"/>
    <property type="match status" value="1"/>
</dbReference>
<evidence type="ECO:0000313" key="6">
    <source>
        <dbReference type="EMBL" id="TKV58484.1"/>
    </source>
</evidence>
<keyword evidence="1" id="KW-0805">Transcription regulation</keyword>
<dbReference type="InterPro" id="IPR023187">
    <property type="entry name" value="Tscrpt_reg_MarR-type_CS"/>
</dbReference>
<evidence type="ECO:0000256" key="3">
    <source>
        <dbReference type="ARBA" id="ARBA00023163"/>
    </source>
</evidence>
<dbReference type="SUPFAM" id="SSF46785">
    <property type="entry name" value="Winged helix' DNA-binding domain"/>
    <property type="match status" value="1"/>
</dbReference>